<dbReference type="AlphaFoldDB" id="A0A2U3L2A1"/>
<dbReference type="Proteomes" id="UP000238916">
    <property type="component" value="Unassembled WGS sequence"/>
</dbReference>
<organism evidence="1 2">
    <name type="scientific">Candidatus Desulfosporosinus infrequens</name>
    <dbReference type="NCBI Taxonomy" id="2043169"/>
    <lineage>
        <taxon>Bacteria</taxon>
        <taxon>Bacillati</taxon>
        <taxon>Bacillota</taxon>
        <taxon>Clostridia</taxon>
        <taxon>Eubacteriales</taxon>
        <taxon>Desulfitobacteriaceae</taxon>
        <taxon>Desulfosporosinus</taxon>
    </lineage>
</organism>
<evidence type="ECO:0000313" key="2">
    <source>
        <dbReference type="Proteomes" id="UP000238916"/>
    </source>
</evidence>
<sequence>MWELFQNECDRRSILYKMEDVIKAYKQGYEDTQLSIFD</sequence>
<accession>A0A2U3L2A1</accession>
<reference evidence="2" key="1">
    <citation type="submission" date="2018-02" db="EMBL/GenBank/DDBJ databases">
        <authorList>
            <person name="Hausmann B."/>
        </authorList>
    </citation>
    <scope>NUCLEOTIDE SEQUENCE [LARGE SCALE GENOMIC DNA]</scope>
    <source>
        <strain evidence="2">Peat soil MAG SbF1</strain>
    </source>
</reference>
<gene>
    <name evidence="1" type="ORF">SBF1_3410009</name>
</gene>
<protein>
    <submittedName>
        <fullName evidence="1">Uncharacterized protein</fullName>
    </submittedName>
</protein>
<evidence type="ECO:0000313" key="1">
    <source>
        <dbReference type="EMBL" id="SPF45909.1"/>
    </source>
</evidence>
<dbReference type="EMBL" id="OMOF01000270">
    <property type="protein sequence ID" value="SPF45909.1"/>
    <property type="molecule type" value="Genomic_DNA"/>
</dbReference>
<proteinExistence type="predicted"/>
<name>A0A2U3L2A1_9FIRM</name>